<dbReference type="OrthoDB" id="9909816at2"/>
<evidence type="ECO:0000313" key="1">
    <source>
        <dbReference type="EMBL" id="KIE12615.1"/>
    </source>
</evidence>
<accession>A0A0C1RKY7</accession>
<organism evidence="1">
    <name type="scientific">Tolypothrix bouteillei VB521301</name>
    <dbReference type="NCBI Taxonomy" id="1479485"/>
    <lineage>
        <taxon>Bacteria</taxon>
        <taxon>Bacillati</taxon>
        <taxon>Cyanobacteriota</taxon>
        <taxon>Cyanophyceae</taxon>
        <taxon>Nostocales</taxon>
        <taxon>Tolypothrichaceae</taxon>
        <taxon>Tolypothrix</taxon>
    </lineage>
</organism>
<comment type="caution">
    <text evidence="1">The sequence shown here is derived from an EMBL/GenBank/DDBJ whole genome shotgun (WGS) entry which is preliminary data.</text>
</comment>
<gene>
    <name evidence="1" type="ORF">DA73_0208935</name>
</gene>
<protein>
    <submittedName>
        <fullName evidence="1">Uncharacterized protein</fullName>
    </submittedName>
</protein>
<dbReference type="EMBL" id="JHEG02000026">
    <property type="protein sequence ID" value="KIE12615.1"/>
    <property type="molecule type" value="Genomic_DNA"/>
</dbReference>
<dbReference type="AlphaFoldDB" id="A0A0C1RKY7"/>
<sequence>MSEKSTKGYVYCFKNKQDNNKFCILRYTDISSPEKALEEIEKEYPKLKNTLRLSKKLQVPDINKAETWFENELSYLHQENVIERDFYDDQNHRLRRIKGLKVLAEEKISNLIKCYPSAQNSKSTKNSDSTNSAVLFIGMLLLLFFCSKNSDPQYQGCVDGGGGRACEKFNETSRDNEYYPSN</sequence>
<name>A0A0C1RKY7_9CYAN</name>
<proteinExistence type="predicted"/>
<reference evidence="1" key="1">
    <citation type="journal article" date="2015" name="Genome Announc.">
        <title>Draft Genome Sequence of Tolypothrix boutellei Strain VB521301.</title>
        <authorList>
            <person name="Chandrababunaidu M.M."/>
            <person name="Singh D."/>
            <person name="Sen D."/>
            <person name="Bhan S."/>
            <person name="Das S."/>
            <person name="Gupta A."/>
            <person name="Adhikary S.P."/>
            <person name="Tripathy S."/>
        </authorList>
    </citation>
    <scope>NUCLEOTIDE SEQUENCE</scope>
    <source>
        <strain evidence="1">VB521301</strain>
    </source>
</reference>